<keyword evidence="3" id="KW-1185">Reference proteome</keyword>
<sequence length="125" mass="14520">MESLEKRRENHLVDGSLKIGDYITQTCAVEVKRGIVGEEHDLDSGARSRDVVSVRRVPKQRERRVMSSRRSGREMHVHSDTFLYFLIHFSDSSFKERPIEYIEAVAMLFCITDRLCRNGPVILRP</sequence>
<organism evidence="2 3">
    <name type="scientific">Eumeta variegata</name>
    <name type="common">Bagworm moth</name>
    <name type="synonym">Eumeta japonica</name>
    <dbReference type="NCBI Taxonomy" id="151549"/>
    <lineage>
        <taxon>Eukaryota</taxon>
        <taxon>Metazoa</taxon>
        <taxon>Ecdysozoa</taxon>
        <taxon>Arthropoda</taxon>
        <taxon>Hexapoda</taxon>
        <taxon>Insecta</taxon>
        <taxon>Pterygota</taxon>
        <taxon>Neoptera</taxon>
        <taxon>Endopterygota</taxon>
        <taxon>Lepidoptera</taxon>
        <taxon>Glossata</taxon>
        <taxon>Ditrysia</taxon>
        <taxon>Tineoidea</taxon>
        <taxon>Psychidae</taxon>
        <taxon>Oiketicinae</taxon>
        <taxon>Eumeta</taxon>
    </lineage>
</organism>
<dbReference type="Proteomes" id="UP000299102">
    <property type="component" value="Unassembled WGS sequence"/>
</dbReference>
<evidence type="ECO:0000313" key="3">
    <source>
        <dbReference type="Proteomes" id="UP000299102"/>
    </source>
</evidence>
<comment type="caution">
    <text evidence="2">The sequence shown here is derived from an EMBL/GenBank/DDBJ whole genome shotgun (WGS) entry which is preliminary data.</text>
</comment>
<accession>A0A4C1ZUG8</accession>
<proteinExistence type="predicted"/>
<gene>
    <name evidence="2" type="ORF">EVAR_100301_1</name>
</gene>
<evidence type="ECO:0000256" key="1">
    <source>
        <dbReference type="SAM" id="MobiDB-lite"/>
    </source>
</evidence>
<dbReference type="EMBL" id="BGZK01002241">
    <property type="protein sequence ID" value="GBP92126.1"/>
    <property type="molecule type" value="Genomic_DNA"/>
</dbReference>
<protein>
    <submittedName>
        <fullName evidence="2">Uncharacterized protein</fullName>
    </submittedName>
</protein>
<evidence type="ECO:0000313" key="2">
    <source>
        <dbReference type="EMBL" id="GBP92126.1"/>
    </source>
</evidence>
<dbReference type="AlphaFoldDB" id="A0A4C1ZUG8"/>
<reference evidence="2 3" key="1">
    <citation type="journal article" date="2019" name="Commun. Biol.">
        <title>The bagworm genome reveals a unique fibroin gene that provides high tensile strength.</title>
        <authorList>
            <person name="Kono N."/>
            <person name="Nakamura H."/>
            <person name="Ohtoshi R."/>
            <person name="Tomita M."/>
            <person name="Numata K."/>
            <person name="Arakawa K."/>
        </authorList>
    </citation>
    <scope>NUCLEOTIDE SEQUENCE [LARGE SCALE GENOMIC DNA]</scope>
</reference>
<name>A0A4C1ZUG8_EUMVA</name>
<feature type="region of interest" description="Disordered" evidence="1">
    <location>
        <begin position="43"/>
        <end position="72"/>
    </location>
</feature>